<feature type="transmembrane region" description="Helical" evidence="1">
    <location>
        <begin position="12"/>
        <end position="30"/>
    </location>
</feature>
<feature type="transmembrane region" description="Helical" evidence="1">
    <location>
        <begin position="146"/>
        <end position="165"/>
    </location>
</feature>
<dbReference type="PANTHER" id="PTHR41309">
    <property type="entry name" value="MEMBRANE PROTEIN-RELATED"/>
    <property type="match status" value="1"/>
</dbReference>
<dbReference type="RefSeq" id="WP_072586397.1">
    <property type="nucleotide sequence ID" value="NZ_CP013243.1"/>
</dbReference>
<reference evidence="2 3" key="1">
    <citation type="submission" date="2015-11" db="EMBL/GenBank/DDBJ databases">
        <authorList>
            <person name="Hill K.K."/>
            <person name="Shirey T.B."/>
            <person name="Raphael B."/>
            <person name="Daligault H.E."/>
            <person name="Davenport K.W."/>
            <person name="Bruce D.C."/>
            <person name="Foley B.T."/>
            <person name="Johnson S.L."/>
        </authorList>
    </citation>
    <scope>NUCLEOTIDE SEQUENCE [LARGE SCALE GENOMIC DNA]</scope>
    <source>
        <strain evidence="2 3">CDC_1632</strain>
    </source>
</reference>
<gene>
    <name evidence="2" type="ORF">NPD5_3015</name>
</gene>
<feature type="transmembrane region" description="Helical" evidence="1">
    <location>
        <begin position="79"/>
        <end position="105"/>
    </location>
</feature>
<feature type="transmembrane region" description="Helical" evidence="1">
    <location>
        <begin position="117"/>
        <end position="139"/>
    </location>
</feature>
<sequence>MLNLIKKDLIITKSYIIKTLAILALYMFIFDKTDKQGIFALSIYLIVYIFISMSFYYGERVKEDYMLKSLPVKKNEVVLAKYTSVIIYFIASLILMYIINFIVYILNFKDIIQFPQISTIFFSLSIIFISMAIQLPIYFKLDHSKARIVNTFVYGGIFAVLYIIYDNNHLNNYITIHNNASNIYEKFILIIIIISTILFIISSILSIKIYEKRESM</sequence>
<proteinExistence type="predicted"/>
<organism evidence="2 3">
    <name type="scientific">Clostridium sporogenes</name>
    <dbReference type="NCBI Taxonomy" id="1509"/>
    <lineage>
        <taxon>Bacteria</taxon>
        <taxon>Bacillati</taxon>
        <taxon>Bacillota</taxon>
        <taxon>Clostridia</taxon>
        <taxon>Eubacteriales</taxon>
        <taxon>Clostridiaceae</taxon>
        <taxon>Clostridium</taxon>
    </lineage>
</organism>
<dbReference type="Pfam" id="PF13346">
    <property type="entry name" value="ABC2_membrane_5"/>
    <property type="match status" value="1"/>
</dbReference>
<name>A0A1L3NC84_CLOSG</name>
<accession>A0A1L3NC84</accession>
<dbReference type="STRING" id="413999.CBO2916"/>
<keyword evidence="1" id="KW-0472">Membrane</keyword>
<dbReference type="eggNOG" id="ENOG502ZMX0">
    <property type="taxonomic scope" value="Bacteria"/>
</dbReference>
<feature type="transmembrane region" description="Helical" evidence="1">
    <location>
        <begin position="36"/>
        <end position="58"/>
    </location>
</feature>
<keyword evidence="1" id="KW-0812">Transmembrane</keyword>
<evidence type="ECO:0000256" key="1">
    <source>
        <dbReference type="SAM" id="Phobius"/>
    </source>
</evidence>
<feature type="transmembrane region" description="Helical" evidence="1">
    <location>
        <begin position="187"/>
        <end position="210"/>
    </location>
</feature>
<evidence type="ECO:0000313" key="2">
    <source>
        <dbReference type="EMBL" id="APH13734.1"/>
    </source>
</evidence>
<evidence type="ECO:0000313" key="3">
    <source>
        <dbReference type="Proteomes" id="UP000182204"/>
    </source>
</evidence>
<dbReference type="Proteomes" id="UP000182204">
    <property type="component" value="Chromosome"/>
</dbReference>
<dbReference type="EMBL" id="CP013243">
    <property type="protein sequence ID" value="APH13734.1"/>
    <property type="molecule type" value="Genomic_DNA"/>
</dbReference>
<protein>
    <submittedName>
        <fullName evidence="2">ABC-2 transporter family protein</fullName>
    </submittedName>
</protein>
<keyword evidence="1" id="KW-1133">Transmembrane helix</keyword>
<dbReference type="AlphaFoldDB" id="A0A1L3NC84"/>
<dbReference type="InterPro" id="IPR025699">
    <property type="entry name" value="ABC2_memb-like"/>
</dbReference>
<dbReference type="PANTHER" id="PTHR41309:SF2">
    <property type="entry name" value="MEMBRANE PROTEIN"/>
    <property type="match status" value="1"/>
</dbReference>